<dbReference type="AlphaFoldDB" id="A0A812QNV5"/>
<sequence length="106" mass="11731">MKTCAAFRNCFLVDGLRPCSLKSPVIDCSGRRQLAKVALYIMFYYEGAHVGFRAVCDDLFSSTLVCIQAEFDCRAAAAELHCMPPDWHPQPKIPQALGSNAPAHNR</sequence>
<reference evidence="2" key="1">
    <citation type="submission" date="2021-02" db="EMBL/GenBank/DDBJ databases">
        <authorList>
            <person name="Dougan E. K."/>
            <person name="Rhodes N."/>
            <person name="Thang M."/>
            <person name="Chan C."/>
        </authorList>
    </citation>
    <scope>NUCLEOTIDE SEQUENCE</scope>
</reference>
<evidence type="ECO:0000256" key="1">
    <source>
        <dbReference type="SAM" id="MobiDB-lite"/>
    </source>
</evidence>
<organism evidence="2 3">
    <name type="scientific">Symbiodinium natans</name>
    <dbReference type="NCBI Taxonomy" id="878477"/>
    <lineage>
        <taxon>Eukaryota</taxon>
        <taxon>Sar</taxon>
        <taxon>Alveolata</taxon>
        <taxon>Dinophyceae</taxon>
        <taxon>Suessiales</taxon>
        <taxon>Symbiodiniaceae</taxon>
        <taxon>Symbiodinium</taxon>
    </lineage>
</organism>
<comment type="caution">
    <text evidence="2">The sequence shown here is derived from an EMBL/GenBank/DDBJ whole genome shotgun (WGS) entry which is preliminary data.</text>
</comment>
<keyword evidence="3" id="KW-1185">Reference proteome</keyword>
<protein>
    <submittedName>
        <fullName evidence="2">Uncharacterized protein</fullName>
    </submittedName>
</protein>
<evidence type="ECO:0000313" key="2">
    <source>
        <dbReference type="EMBL" id="CAE7396424.1"/>
    </source>
</evidence>
<dbReference type="Proteomes" id="UP000604046">
    <property type="component" value="Unassembled WGS sequence"/>
</dbReference>
<evidence type="ECO:0000313" key="3">
    <source>
        <dbReference type="Proteomes" id="UP000604046"/>
    </source>
</evidence>
<gene>
    <name evidence="2" type="ORF">SNAT2548_LOCUS21592</name>
</gene>
<feature type="region of interest" description="Disordered" evidence="1">
    <location>
        <begin position="87"/>
        <end position="106"/>
    </location>
</feature>
<accession>A0A812QNV5</accession>
<dbReference type="EMBL" id="CAJNDS010002257">
    <property type="protein sequence ID" value="CAE7396424.1"/>
    <property type="molecule type" value="Genomic_DNA"/>
</dbReference>
<proteinExistence type="predicted"/>
<name>A0A812QNV5_9DINO</name>